<evidence type="ECO:0000313" key="4">
    <source>
        <dbReference type="EMBL" id="GAA0182225.1"/>
    </source>
</evidence>
<gene>
    <name evidence="4" type="ORF">LIER_30342</name>
</gene>
<feature type="coiled-coil region" evidence="1">
    <location>
        <begin position="418"/>
        <end position="550"/>
    </location>
</feature>
<evidence type="ECO:0000313" key="5">
    <source>
        <dbReference type="Proteomes" id="UP001454036"/>
    </source>
</evidence>
<comment type="caution">
    <text evidence="4">The sequence shown here is derived from an EMBL/GenBank/DDBJ whole genome shotgun (WGS) entry which is preliminary data.</text>
</comment>
<feature type="compositionally biased region" description="Polar residues" evidence="2">
    <location>
        <begin position="170"/>
        <end position="185"/>
    </location>
</feature>
<dbReference type="PANTHER" id="PTHR34452">
    <property type="entry name" value="MYOSIN HEAVY CHAIN-RELATED PROTEIN"/>
    <property type="match status" value="1"/>
</dbReference>
<reference evidence="4 5" key="1">
    <citation type="submission" date="2024-01" db="EMBL/GenBank/DDBJ databases">
        <title>The complete chloroplast genome sequence of Lithospermum erythrorhizon: insights into the phylogenetic relationship among Boraginaceae species and the maternal lineages of purple gromwells.</title>
        <authorList>
            <person name="Okada T."/>
            <person name="Watanabe K."/>
        </authorList>
    </citation>
    <scope>NUCLEOTIDE SEQUENCE [LARGE SCALE GENOMIC DNA]</scope>
</reference>
<sequence length="876" mass="100460">MFKSWKAEKKIKAIFEMQFQATQVPLLKAKNLMVSLVPADAGKPSVRVGKAKIVEGSCIWENPIYETVKLVREAKTGRFKEKIYYLVVSTGSSRKSFLGEACVDFADLVEAPGVIMLSLPLQPTDSGAILHVTCNRMQPAQDSSNDIHEYPMDESNGGCLESEDQGGRSGLSSNEDGRCSGTTDNSSLSLNYIHQNVGIDSAKPNSFKPSRTFTDWSSESASEGVMEIAKGSEDNLRKETVNETSQNTIERLENNIQALERQAEFSELEIQSLRKRIAKESRREQELSKQISSLKDERDSFKTKYEQLKSLPNVFDSEKTSIDPQADNVDASENQNRKLRLKLQKAEDSNSELILAIRDLNKKLNQKNTEMSQLSSELKEMQETTSELRRESKENSDPFKGVNDMQKVSGGHKNADEAVELKQIIEELYSEIEEYKNENEELRTKVESISQKYEILKNENKNLQSDLDKTHIEMVDIQREHTESLSTARWLRLQTERLEKQMKKQELKYSESLEAINELETEITRLEKELEQQEQEYQEHLEVVTQVNSEHESRARAAEDALQMVKYDAAQSVDRLHEELRKVSIDVSSKIDEHEKISTGALAEAHDLRLQNQALEELVEKTKGELSLMKELHERKLQEIPNRFNLDIQQVEDIQVEHIKQTKQIRNSVGSRSNHIMWIQEKEELETELASLKNEAKILRQQSVTIKALLNEMKNTEANLYLEVEKYRVKYDELERNFLNQKSEKEELQMINFQTNQSNETKVSNLFKALTTNANSCKGGDIKGSMHPRDTSIGNGVPTLRCDEIGWEKEHTSNSHINCELLSEISELKERNKHMEVELKEMQDRYSDISLKFAEVEGERQQLVMTLRNVKNGKSN</sequence>
<dbReference type="EMBL" id="BAABME010010813">
    <property type="protein sequence ID" value="GAA0182225.1"/>
    <property type="molecule type" value="Genomic_DNA"/>
</dbReference>
<feature type="coiled-coil region" evidence="1">
    <location>
        <begin position="825"/>
        <end position="859"/>
    </location>
</feature>
<name>A0AAV3RMB7_LITER</name>
<feature type="region of interest" description="Disordered" evidence="2">
    <location>
        <begin position="140"/>
        <end position="185"/>
    </location>
</feature>
<dbReference type="InterPro" id="IPR019448">
    <property type="entry name" value="NT-C2"/>
</dbReference>
<dbReference type="PANTHER" id="PTHR34452:SF14">
    <property type="entry name" value="MYOSIN HEAVY CHAIN, MUSCLE"/>
    <property type="match status" value="1"/>
</dbReference>
<feature type="coiled-coil region" evidence="1">
    <location>
        <begin position="605"/>
        <end position="632"/>
    </location>
</feature>
<dbReference type="AlphaFoldDB" id="A0AAV3RMB7"/>
<dbReference type="Proteomes" id="UP001454036">
    <property type="component" value="Unassembled WGS sequence"/>
</dbReference>
<proteinExistence type="predicted"/>
<protein>
    <submittedName>
        <fullName evidence="4">Actin or actin-binding cytoskeletal protein</fullName>
    </submittedName>
</protein>
<keyword evidence="1" id="KW-0175">Coiled coil</keyword>
<keyword evidence="5" id="KW-1185">Reference proteome</keyword>
<dbReference type="PROSITE" id="PS51840">
    <property type="entry name" value="C2_NT"/>
    <property type="match status" value="1"/>
</dbReference>
<accession>A0AAV3RMB7</accession>
<dbReference type="Pfam" id="PF10358">
    <property type="entry name" value="NT-C2"/>
    <property type="match status" value="1"/>
</dbReference>
<organism evidence="4 5">
    <name type="scientific">Lithospermum erythrorhizon</name>
    <name type="common">Purple gromwell</name>
    <name type="synonym">Lithospermum officinale var. erythrorhizon</name>
    <dbReference type="NCBI Taxonomy" id="34254"/>
    <lineage>
        <taxon>Eukaryota</taxon>
        <taxon>Viridiplantae</taxon>
        <taxon>Streptophyta</taxon>
        <taxon>Embryophyta</taxon>
        <taxon>Tracheophyta</taxon>
        <taxon>Spermatophyta</taxon>
        <taxon>Magnoliopsida</taxon>
        <taxon>eudicotyledons</taxon>
        <taxon>Gunneridae</taxon>
        <taxon>Pentapetalae</taxon>
        <taxon>asterids</taxon>
        <taxon>lamiids</taxon>
        <taxon>Boraginales</taxon>
        <taxon>Boraginaceae</taxon>
        <taxon>Boraginoideae</taxon>
        <taxon>Lithospermeae</taxon>
        <taxon>Lithospermum</taxon>
    </lineage>
</organism>
<evidence type="ECO:0000256" key="2">
    <source>
        <dbReference type="SAM" id="MobiDB-lite"/>
    </source>
</evidence>
<evidence type="ECO:0000256" key="1">
    <source>
        <dbReference type="SAM" id="Coils"/>
    </source>
</evidence>
<feature type="region of interest" description="Disordered" evidence="2">
    <location>
        <begin position="367"/>
        <end position="413"/>
    </location>
</feature>
<feature type="coiled-coil region" evidence="1">
    <location>
        <begin position="675"/>
        <end position="751"/>
    </location>
</feature>
<feature type="compositionally biased region" description="Basic and acidic residues" evidence="2">
    <location>
        <begin position="377"/>
        <end position="397"/>
    </location>
</feature>
<feature type="domain" description="C2 NT-type" evidence="3">
    <location>
        <begin position="3"/>
        <end position="138"/>
    </location>
</feature>
<evidence type="ECO:0000259" key="3">
    <source>
        <dbReference type="PROSITE" id="PS51840"/>
    </source>
</evidence>
<feature type="compositionally biased region" description="Polar residues" evidence="2">
    <location>
        <begin position="367"/>
        <end position="376"/>
    </location>
</feature>